<keyword evidence="2 7" id="KW-0813">Transport</keyword>
<dbReference type="PANTHER" id="PTHR30332:SF17">
    <property type="entry name" value="TYPE IV PILIATION SYSTEM PROTEIN DR_0774-RELATED"/>
    <property type="match status" value="1"/>
</dbReference>
<dbReference type="Pfam" id="PF07660">
    <property type="entry name" value="STN"/>
    <property type="match status" value="1"/>
</dbReference>
<dbReference type="InterPro" id="IPR011662">
    <property type="entry name" value="Secretin/TonB_short_N"/>
</dbReference>
<dbReference type="Gene3D" id="3.30.1370.130">
    <property type="match status" value="1"/>
</dbReference>
<keyword evidence="5" id="KW-0998">Cell outer membrane</keyword>
<dbReference type="InterPro" id="IPR005644">
    <property type="entry name" value="NolW-like"/>
</dbReference>
<comment type="caution">
    <text evidence="10">The sequence shown here is derived from an EMBL/GenBank/DDBJ whole genome shotgun (WGS) entry which is preliminary data.</text>
</comment>
<dbReference type="PANTHER" id="PTHR30332">
    <property type="entry name" value="PROBABLE GENERAL SECRETION PATHWAY PROTEIN D"/>
    <property type="match status" value="1"/>
</dbReference>
<gene>
    <name evidence="10" type="ORF">A2462_06880</name>
</gene>
<dbReference type="InterPro" id="IPR004846">
    <property type="entry name" value="T2SS/T3SS_dom"/>
</dbReference>
<dbReference type="InterPro" id="IPR050810">
    <property type="entry name" value="Bact_Secretion_Sys_Channel"/>
</dbReference>
<keyword evidence="4" id="KW-0472">Membrane</keyword>
<evidence type="ECO:0000256" key="3">
    <source>
        <dbReference type="ARBA" id="ARBA00022729"/>
    </source>
</evidence>
<evidence type="ECO:0000256" key="5">
    <source>
        <dbReference type="ARBA" id="ARBA00023237"/>
    </source>
</evidence>
<dbReference type="AlphaFoldDB" id="A0A1F4TL99"/>
<dbReference type="SMART" id="SM00965">
    <property type="entry name" value="STN"/>
    <property type="match status" value="1"/>
</dbReference>
<dbReference type="EMBL" id="MEUI01000034">
    <property type="protein sequence ID" value="OGC33492.1"/>
    <property type="molecule type" value="Genomic_DNA"/>
</dbReference>
<dbReference type="InterPro" id="IPR038591">
    <property type="entry name" value="NolW-like_sf"/>
</dbReference>
<accession>A0A1F4TL99</accession>
<evidence type="ECO:0000256" key="6">
    <source>
        <dbReference type="RuleBase" id="RU004003"/>
    </source>
</evidence>
<comment type="similarity">
    <text evidence="6">Belongs to the bacterial secretin family.</text>
</comment>
<feature type="signal peptide" evidence="8">
    <location>
        <begin position="1"/>
        <end position="23"/>
    </location>
</feature>
<protein>
    <recommendedName>
        <fullName evidence="9">Secretin/TonB short N-terminal domain-containing protein</fullName>
    </recommendedName>
</protein>
<evidence type="ECO:0000313" key="10">
    <source>
        <dbReference type="EMBL" id="OGC33492.1"/>
    </source>
</evidence>
<organism evidence="10 11">
    <name type="scientific">candidate division WOR-1 bacterium RIFOXYC2_FULL_41_25</name>
    <dbReference type="NCBI Taxonomy" id="1802586"/>
    <lineage>
        <taxon>Bacteria</taxon>
        <taxon>Bacillati</taxon>
        <taxon>Saganbacteria</taxon>
    </lineage>
</organism>
<comment type="subcellular location">
    <subcellularLocation>
        <location evidence="7">Cell outer membrane</location>
    </subcellularLocation>
    <subcellularLocation>
        <location evidence="1">Membrane</location>
    </subcellularLocation>
</comment>
<evidence type="ECO:0000256" key="1">
    <source>
        <dbReference type="ARBA" id="ARBA00004370"/>
    </source>
</evidence>
<sequence>MRNRHRIIIIALSVFVVSSMAIAEQLTSQVKFSDAAVLDVVQTLAQQAGLDVVISGDNNLTQNKRTTLQLNNVTPEQAIDYVLTTNGLQYEKRDKVILISTLGQDQSASSFSNGTKVFKLKHLSANKVASLLEKMMPSLKASSGLRANVIILQGRPDQLKESEELIVALDQPIPQILIESKVLEISTADSLRLGIAYGSQAGVFKFLTDKDTKRTKLAEDLQTTVNALIGEGKAKVVANPRIATLDNHEALINIGRRIPYAVPVSSGSNTVQWSVEYIDAGVKLKITPCLGEDDLIITSIQPEVSSISEWRTTAAGEFPVISTRNAQATLRVKNGETIVVGGLLSETERENVSRLPVLGYLPLAGALFSNKTLEKEKTEIIFMITPHVI</sequence>
<dbReference type="InterPro" id="IPR001775">
    <property type="entry name" value="GspD/PilQ"/>
</dbReference>
<evidence type="ECO:0000256" key="4">
    <source>
        <dbReference type="ARBA" id="ARBA00023136"/>
    </source>
</evidence>
<feature type="domain" description="Secretin/TonB short N-terminal" evidence="9">
    <location>
        <begin position="52"/>
        <end position="102"/>
    </location>
</feature>
<evidence type="ECO:0000256" key="8">
    <source>
        <dbReference type="SAM" id="SignalP"/>
    </source>
</evidence>
<dbReference type="PRINTS" id="PR00811">
    <property type="entry name" value="BCTERIALGSPD"/>
</dbReference>
<keyword evidence="3 8" id="KW-0732">Signal</keyword>
<proteinExistence type="inferred from homology"/>
<dbReference type="GO" id="GO:0009306">
    <property type="term" value="P:protein secretion"/>
    <property type="evidence" value="ECO:0007669"/>
    <property type="project" value="InterPro"/>
</dbReference>
<reference evidence="10 11" key="1">
    <citation type="journal article" date="2016" name="Nat. Commun.">
        <title>Thousands of microbial genomes shed light on interconnected biogeochemical processes in an aquifer system.</title>
        <authorList>
            <person name="Anantharaman K."/>
            <person name="Brown C.T."/>
            <person name="Hug L.A."/>
            <person name="Sharon I."/>
            <person name="Castelle C.J."/>
            <person name="Probst A.J."/>
            <person name="Thomas B.C."/>
            <person name="Singh A."/>
            <person name="Wilkins M.J."/>
            <person name="Karaoz U."/>
            <person name="Brodie E.L."/>
            <person name="Williams K.H."/>
            <person name="Hubbard S.S."/>
            <person name="Banfield J.F."/>
        </authorList>
    </citation>
    <scope>NUCLEOTIDE SEQUENCE [LARGE SCALE GENOMIC DNA]</scope>
</reference>
<evidence type="ECO:0000259" key="9">
    <source>
        <dbReference type="SMART" id="SM00965"/>
    </source>
</evidence>
<dbReference type="Pfam" id="PF03958">
    <property type="entry name" value="Secretin_N"/>
    <property type="match status" value="1"/>
</dbReference>
<dbReference type="Pfam" id="PF00263">
    <property type="entry name" value="Secretin"/>
    <property type="match status" value="1"/>
</dbReference>
<evidence type="ECO:0000313" key="11">
    <source>
        <dbReference type="Proteomes" id="UP000177309"/>
    </source>
</evidence>
<dbReference type="GO" id="GO:0009279">
    <property type="term" value="C:cell outer membrane"/>
    <property type="evidence" value="ECO:0007669"/>
    <property type="project" value="UniProtKB-SubCell"/>
</dbReference>
<evidence type="ECO:0000256" key="7">
    <source>
        <dbReference type="RuleBase" id="RU004004"/>
    </source>
</evidence>
<dbReference type="Proteomes" id="UP000177309">
    <property type="component" value="Unassembled WGS sequence"/>
</dbReference>
<evidence type="ECO:0000256" key="2">
    <source>
        <dbReference type="ARBA" id="ARBA00022448"/>
    </source>
</evidence>
<name>A0A1F4TL99_UNCSA</name>
<dbReference type="Gene3D" id="3.30.1370.120">
    <property type="match status" value="1"/>
</dbReference>
<dbReference type="GO" id="GO:0015627">
    <property type="term" value="C:type II protein secretion system complex"/>
    <property type="evidence" value="ECO:0007669"/>
    <property type="project" value="TreeGrafter"/>
</dbReference>
<feature type="chain" id="PRO_5009514624" description="Secretin/TonB short N-terminal domain-containing protein" evidence="8">
    <location>
        <begin position="24"/>
        <end position="389"/>
    </location>
</feature>